<dbReference type="EMBL" id="CAJVPS010035986">
    <property type="protein sequence ID" value="CAG8742422.1"/>
    <property type="molecule type" value="Genomic_DNA"/>
</dbReference>
<gene>
    <name evidence="1" type="ORF">ALEPTO_LOCUS13001</name>
</gene>
<evidence type="ECO:0000313" key="1">
    <source>
        <dbReference type="EMBL" id="CAG8742422.1"/>
    </source>
</evidence>
<evidence type="ECO:0000313" key="2">
    <source>
        <dbReference type="Proteomes" id="UP000789508"/>
    </source>
</evidence>
<accession>A0A9N9NMH6</accession>
<sequence length="40" mass="4500">HHWNIDSANYCGLARPFELYLKATASGDTNDSIKNSIVYN</sequence>
<reference evidence="1" key="1">
    <citation type="submission" date="2021-06" db="EMBL/GenBank/DDBJ databases">
        <authorList>
            <person name="Kallberg Y."/>
            <person name="Tangrot J."/>
            <person name="Rosling A."/>
        </authorList>
    </citation>
    <scope>NUCLEOTIDE SEQUENCE</scope>
    <source>
        <strain evidence="1">FL130A</strain>
    </source>
</reference>
<dbReference type="AlphaFoldDB" id="A0A9N9NMH6"/>
<keyword evidence="2" id="KW-1185">Reference proteome</keyword>
<protein>
    <submittedName>
        <fullName evidence="1">13132_t:CDS:1</fullName>
    </submittedName>
</protein>
<proteinExistence type="predicted"/>
<comment type="caution">
    <text evidence="1">The sequence shown here is derived from an EMBL/GenBank/DDBJ whole genome shotgun (WGS) entry which is preliminary data.</text>
</comment>
<feature type="non-terminal residue" evidence="1">
    <location>
        <position position="1"/>
    </location>
</feature>
<organism evidence="1 2">
    <name type="scientific">Ambispora leptoticha</name>
    <dbReference type="NCBI Taxonomy" id="144679"/>
    <lineage>
        <taxon>Eukaryota</taxon>
        <taxon>Fungi</taxon>
        <taxon>Fungi incertae sedis</taxon>
        <taxon>Mucoromycota</taxon>
        <taxon>Glomeromycotina</taxon>
        <taxon>Glomeromycetes</taxon>
        <taxon>Archaeosporales</taxon>
        <taxon>Ambisporaceae</taxon>
        <taxon>Ambispora</taxon>
    </lineage>
</organism>
<name>A0A9N9NMH6_9GLOM</name>
<dbReference type="Proteomes" id="UP000789508">
    <property type="component" value="Unassembled WGS sequence"/>
</dbReference>